<dbReference type="Gene3D" id="2.60.40.10">
    <property type="entry name" value="Immunoglobulins"/>
    <property type="match status" value="1"/>
</dbReference>
<feature type="region of interest" description="Disordered" evidence="1">
    <location>
        <begin position="1370"/>
        <end position="1534"/>
    </location>
</feature>
<comment type="caution">
    <text evidence="5">The sequence shown here is derived from an EMBL/GenBank/DDBJ whole genome shotgun (WGS) entry which is preliminary data.</text>
</comment>
<proteinExistence type="predicted"/>
<dbReference type="EMBL" id="WHZY01000018">
    <property type="protein sequence ID" value="NEG79166.1"/>
    <property type="molecule type" value="Genomic_DNA"/>
</dbReference>
<dbReference type="Gene3D" id="2.60.120.200">
    <property type="match status" value="2"/>
</dbReference>
<keyword evidence="2" id="KW-0472">Membrane</keyword>
<sequence length="1566" mass="164358">MHARSMFRALMAAAVTVAMTVPLGAAVATAANADGASGDGNLLLDAGFATGAPVDSSANKLVAKVVGSPRFVAQDGDTQGVGTFHGDDAVMFPFSDGYAKIAQTNAVSMECTFKFNGDIPQINDGQGVDICSGKEGGGISMTASNGKARFWVNVEGKYKEADGTTVLQPDTWYDMVASWDGSKATLYLNGKQEGQVDAAGKIKLGVEASRNMVLGGDADGKGGAQFFSATTIARGRVWSRAVSSAEAATLSADALKNLPAPLNLTLASSMPAEGQHYAAAGTIAVALNDPSKVDGVPSVKIDGVPQTVGAQFGPGLGAGNHVMDVSWRDVYGYAGSAQVHFTTDNLSDQVVVPDSTLLDVDFADGIGKDQATGQTPMVTNDPAIAKRSEFAPGVATFDGDDALLYKFKNGYDDIARKNVATIECTFKYNGTLPTASEEDICSGKESGGLAVYTSNGKAGYMINIAGSYKSVLSSTELKTGVWYDVIVIWDGKTASLYLNGEQEASVAADGPIQLASAETARNIVLGGDATSNDRTQFYSRTSVSRVRIWDVALDGYQAHKAAGDALEGLPTATPTKITSTIPAEGQHLNGPVELTAVVENSQAVDGKVHVRVDGEDHTAGDVIGEGMDAGDHVAVFSYDDAYGFHVEQTVHFTSATIPTANGTDQTVGDGSALLQAAAGKSGDDYGDVTTTFSGAAAVLPKDGATQGVVSDIPTTLDFAANEGTGSIITDPLKPGDGQSVESAHATVGKDGLQEIPYQRFDVDASTLGADGRAVVWQGTLDSSREAVMRLWNVKTKAWDVVGAAAGSTSGNAVTIRGEFSDAYVDAGTVHVLVTGEDPFADDLPQDTNHDTFEDPADYDFAIAHFSDTQYLSQGAIEHPDNPQEAQKFRDAYLDVTKWIVNNAKQRKIAFTTHTGDIIEDFENPGYYEQNCTQWDGPQWKEGDTCQHLEDEEQVASNAQKVLDDAGMPNGVLAGNHDSEQGKDYDKYFNKYFGPSRYEAVNQNWQKHKADYVTTDWSYHPYVRPDGTVSNENHYDLFTVAGLDFIDVQFGYDVTPDDVAWANKVLHQYADRNAIIATHALLAPSTQADGRNGTDSHDGAAMQSIIKANPNVFLAMGGHEHGVAVNVDKNVGQAGNDVIEYLADYQFYEVDQQTLGLNKVDSTAPLQFGSSFLRLLQFNTKNSTMSVDAYSPLLNSFNAAQWDTRHRYGRGADDYTVPVQLQTRTTSFSTDALAATATGTVIGQATVKSGMTAQVEWKGLTPGKVYAWKAVSFASNADAGLDQGGLAQYGLFLAAGTEQPQHPDKVSPTFSGVTDVTVSQGSSFDPLAGVKATDDVDGDVTSRIVVKGSVDTSKPGVTTVTYTVSDKAGNQAVASRKVTVTAKSGGNGKPGDTQPDQSKPDQSKPGETNSEGNHSEDNANKPDQSKPGTQPDQPKPEGNNEAQGNDKTDDNGDTDNNGNGQQTGSSSNGVLPGGGSQNDGSPSGTNAGEGNDNSGGNAAVSGQPAQNDVNHANGESGKKTNSNADASARPQQKALASTGASVAIMMVVASVCMIIGAVLLRRRGASH</sequence>
<evidence type="ECO:0000256" key="2">
    <source>
        <dbReference type="SAM" id="Phobius"/>
    </source>
</evidence>
<evidence type="ECO:0000256" key="3">
    <source>
        <dbReference type="SAM" id="SignalP"/>
    </source>
</evidence>
<keyword evidence="3" id="KW-0732">Signal</keyword>
<feature type="compositionally biased region" description="Low complexity" evidence="1">
    <location>
        <begin position="1453"/>
        <end position="1468"/>
    </location>
</feature>
<dbReference type="InterPro" id="IPR013783">
    <property type="entry name" value="Ig-like_fold"/>
</dbReference>
<feature type="transmembrane region" description="Helical" evidence="2">
    <location>
        <begin position="1538"/>
        <end position="1559"/>
    </location>
</feature>
<dbReference type="InterPro" id="IPR032179">
    <property type="entry name" value="Cry22Aa_Ig-like"/>
</dbReference>
<feature type="domain" description="Pesticidal crystal protein Cry22Aa Ig-like" evidence="4">
    <location>
        <begin position="1308"/>
        <end position="1379"/>
    </location>
</feature>
<evidence type="ECO:0000313" key="5">
    <source>
        <dbReference type="EMBL" id="NEG79166.1"/>
    </source>
</evidence>
<gene>
    <name evidence="5" type="ORF">GFD22_09335</name>
</gene>
<evidence type="ECO:0000313" key="6">
    <source>
        <dbReference type="Proteomes" id="UP000469763"/>
    </source>
</evidence>
<dbReference type="InterPro" id="IPR029052">
    <property type="entry name" value="Metallo-depent_PP-like"/>
</dbReference>
<dbReference type="SUPFAM" id="SSF56300">
    <property type="entry name" value="Metallo-dependent phosphatases"/>
    <property type="match status" value="1"/>
</dbReference>
<dbReference type="OrthoDB" id="9772095at2"/>
<protein>
    <submittedName>
        <fullName evidence="5">DUF5011 domain-containing protein</fullName>
    </submittedName>
</protein>
<feature type="chain" id="PRO_5029725716" evidence="3">
    <location>
        <begin position="31"/>
        <end position="1566"/>
    </location>
</feature>
<reference evidence="5 6" key="1">
    <citation type="submission" date="2019-10" db="EMBL/GenBank/DDBJ databases">
        <title>Bifidobacterium from non-human primates.</title>
        <authorList>
            <person name="Modesto M."/>
        </authorList>
    </citation>
    <scope>NUCLEOTIDE SEQUENCE [LARGE SCALE GENOMIC DNA]</scope>
    <source>
        <strain evidence="5 6">TREC</strain>
    </source>
</reference>
<dbReference type="GO" id="GO:0005975">
    <property type="term" value="P:carbohydrate metabolic process"/>
    <property type="evidence" value="ECO:0007669"/>
    <property type="project" value="UniProtKB-ARBA"/>
</dbReference>
<dbReference type="Pfam" id="PF13385">
    <property type="entry name" value="Laminin_G_3"/>
    <property type="match status" value="2"/>
</dbReference>
<name>A0A7K3TJP1_9BIFI</name>
<feature type="signal peptide" evidence="3">
    <location>
        <begin position="1"/>
        <end position="30"/>
    </location>
</feature>
<dbReference type="Gene3D" id="3.60.21.10">
    <property type="match status" value="1"/>
</dbReference>
<keyword evidence="2" id="KW-1133">Transmembrane helix</keyword>
<dbReference type="Proteomes" id="UP000469763">
    <property type="component" value="Unassembled WGS sequence"/>
</dbReference>
<feature type="compositionally biased region" description="Polar residues" evidence="1">
    <location>
        <begin position="1477"/>
        <end position="1495"/>
    </location>
</feature>
<accession>A0A7K3TJP1</accession>
<dbReference type="Pfam" id="PF16403">
    <property type="entry name" value="Bact_surface_Ig-like"/>
    <property type="match status" value="1"/>
</dbReference>
<dbReference type="SUPFAM" id="SSF49899">
    <property type="entry name" value="Concanavalin A-like lectins/glucanases"/>
    <property type="match status" value="2"/>
</dbReference>
<keyword evidence="6" id="KW-1185">Reference proteome</keyword>
<evidence type="ECO:0000256" key="1">
    <source>
        <dbReference type="SAM" id="MobiDB-lite"/>
    </source>
</evidence>
<dbReference type="InterPro" id="IPR013320">
    <property type="entry name" value="ConA-like_dom_sf"/>
</dbReference>
<keyword evidence="2" id="KW-0812">Transmembrane</keyword>
<evidence type="ECO:0000259" key="4">
    <source>
        <dbReference type="Pfam" id="PF16403"/>
    </source>
</evidence>
<feature type="compositionally biased region" description="Basic and acidic residues" evidence="1">
    <location>
        <begin position="1412"/>
        <end position="1423"/>
    </location>
</feature>
<organism evidence="5 6">
    <name type="scientific">Bifidobacterium avesanii</name>
    <dbReference type="NCBI Taxonomy" id="1798157"/>
    <lineage>
        <taxon>Bacteria</taxon>
        <taxon>Bacillati</taxon>
        <taxon>Actinomycetota</taxon>
        <taxon>Actinomycetes</taxon>
        <taxon>Bifidobacteriales</taxon>
        <taxon>Bifidobacteriaceae</taxon>
        <taxon>Bifidobacterium</taxon>
    </lineage>
</organism>